<dbReference type="SUPFAM" id="SSF55961">
    <property type="entry name" value="Bet v1-like"/>
    <property type="match status" value="1"/>
</dbReference>
<dbReference type="InterPro" id="IPR023393">
    <property type="entry name" value="START-like_dom_sf"/>
</dbReference>
<dbReference type="Proteomes" id="UP000093894">
    <property type="component" value="Unassembled WGS sequence"/>
</dbReference>
<gene>
    <name evidence="3" type="ORF">A5628_14155</name>
</gene>
<dbReference type="EMBL" id="LZLG01000116">
    <property type="protein sequence ID" value="OBJ58188.1"/>
    <property type="molecule type" value="Genomic_DNA"/>
</dbReference>
<evidence type="ECO:0000313" key="4">
    <source>
        <dbReference type="Proteomes" id="UP000093894"/>
    </source>
</evidence>
<feature type="domain" description="Coenzyme Q-binding protein COQ10 START" evidence="2">
    <location>
        <begin position="134"/>
        <end position="249"/>
    </location>
</feature>
<proteinExistence type="predicted"/>
<dbReference type="CDD" id="cd07817">
    <property type="entry name" value="SRPBCC_8"/>
    <property type="match status" value="1"/>
</dbReference>
<dbReference type="AlphaFoldDB" id="A0A853LZ43"/>
<evidence type="ECO:0000256" key="1">
    <source>
        <dbReference type="SAM" id="MobiDB-lite"/>
    </source>
</evidence>
<reference evidence="3 4" key="1">
    <citation type="submission" date="2016-06" db="EMBL/GenBank/DDBJ databases">
        <authorList>
            <person name="Sutton G."/>
            <person name="Brinkac L."/>
            <person name="Sanka R."/>
            <person name="Adams M."/>
            <person name="Lau E."/>
            <person name="Garcia-Basteiro A."/>
            <person name="Lopez-Varela E."/>
            <person name="Palencia S."/>
        </authorList>
    </citation>
    <scope>NUCLEOTIDE SEQUENCE [LARGE SCALE GENOMIC DNA]</scope>
    <source>
        <strain evidence="3 4">1164983.0</strain>
    </source>
</reference>
<dbReference type="InterPro" id="IPR005031">
    <property type="entry name" value="COQ10_START"/>
</dbReference>
<dbReference type="InterPro" id="IPR047137">
    <property type="entry name" value="ORF3"/>
</dbReference>
<evidence type="ECO:0000259" key="2">
    <source>
        <dbReference type="Pfam" id="PF03364"/>
    </source>
</evidence>
<protein>
    <recommendedName>
        <fullName evidence="2">Coenzyme Q-binding protein COQ10 START domain-containing protein</fullName>
    </recommendedName>
</protein>
<dbReference type="Gene3D" id="3.30.530.20">
    <property type="match status" value="1"/>
</dbReference>
<accession>A0A853LZ43</accession>
<comment type="caution">
    <text evidence="3">The sequence shown here is derived from an EMBL/GenBank/DDBJ whole genome shotgun (WGS) entry which is preliminary data.</text>
</comment>
<dbReference type="Pfam" id="PF03364">
    <property type="entry name" value="Polyketide_cyc"/>
    <property type="match status" value="1"/>
</dbReference>
<dbReference type="RefSeq" id="WP_065052972.1">
    <property type="nucleotide sequence ID" value="NZ_LZKW01000123.1"/>
</dbReference>
<evidence type="ECO:0000313" key="3">
    <source>
        <dbReference type="EMBL" id="OBJ58188.1"/>
    </source>
</evidence>
<dbReference type="PANTHER" id="PTHR33824">
    <property type="entry name" value="POLYKETIDE CYCLASE/DEHYDRASE AND LIPID TRANSPORT SUPERFAMILY PROTEIN"/>
    <property type="match status" value="1"/>
</dbReference>
<name>A0A853LZ43_9MYCO</name>
<dbReference type="PANTHER" id="PTHR33824:SF7">
    <property type="entry name" value="POLYKETIDE CYCLASE_DEHYDRASE AND LIPID TRANSPORT SUPERFAMILY PROTEIN"/>
    <property type="match status" value="1"/>
</dbReference>
<sequence>MVQPVTGRKSRRADQAAEDISPLGELQSSLQELAGTLTGRAVSSLSGRLTGATERLTDYVESGGEGGLLAAVSGIDRLGAEKSPIKSALAAGVAGASGKIKETLRGAAALSRGEEIADGAKKSKRTDIIEQIDVGVPVDVAYQQWTQFAQFPKFMKKVEQVEQVSTKKLRLKAKVFLSHRTWEATITEQVPNERIVWRSKGEKGYVDGAVTFHEVAPHLTRVIVVLEYHPHGMFERAQGRRARSELKNFQRHLMTQAVLHPNEVRGPQGETRKGRAAKDAETRRPERGQQRRTPEEIAESGPKQRKAPSRGDAIRTRAAMKDRSRA</sequence>
<feature type="compositionally biased region" description="Basic and acidic residues" evidence="1">
    <location>
        <begin position="270"/>
        <end position="295"/>
    </location>
</feature>
<feature type="region of interest" description="Disordered" evidence="1">
    <location>
        <begin position="255"/>
        <end position="326"/>
    </location>
</feature>
<organism evidence="3 4">
    <name type="scientific">Mycobacterium colombiense</name>
    <dbReference type="NCBI Taxonomy" id="339268"/>
    <lineage>
        <taxon>Bacteria</taxon>
        <taxon>Bacillati</taxon>
        <taxon>Actinomycetota</taxon>
        <taxon>Actinomycetes</taxon>
        <taxon>Mycobacteriales</taxon>
        <taxon>Mycobacteriaceae</taxon>
        <taxon>Mycobacterium</taxon>
        <taxon>Mycobacterium avium complex (MAC)</taxon>
    </lineage>
</organism>
<feature type="compositionally biased region" description="Basic and acidic residues" evidence="1">
    <location>
        <begin position="312"/>
        <end position="326"/>
    </location>
</feature>
<feature type="region of interest" description="Disordered" evidence="1">
    <location>
        <begin position="1"/>
        <end position="22"/>
    </location>
</feature>